<keyword evidence="1" id="KW-1133">Transmembrane helix</keyword>
<evidence type="ECO:0000313" key="2">
    <source>
        <dbReference type="EMBL" id="MEY6433168.1"/>
    </source>
</evidence>
<feature type="transmembrane region" description="Helical" evidence="1">
    <location>
        <begin position="401"/>
        <end position="420"/>
    </location>
</feature>
<protein>
    <submittedName>
        <fullName evidence="2">DUF3422 domain-containing protein</fullName>
    </submittedName>
</protein>
<accession>A0ABV4BIN5</accession>
<organism evidence="2 3">
    <name type="scientific">Thioalkalicoccus limnaeus</name>
    <dbReference type="NCBI Taxonomy" id="120681"/>
    <lineage>
        <taxon>Bacteria</taxon>
        <taxon>Pseudomonadati</taxon>
        <taxon>Pseudomonadota</taxon>
        <taxon>Gammaproteobacteria</taxon>
        <taxon>Chromatiales</taxon>
        <taxon>Chromatiaceae</taxon>
        <taxon>Thioalkalicoccus</taxon>
    </lineage>
</organism>
<dbReference type="InterPro" id="IPR021830">
    <property type="entry name" value="DUF3422"/>
</dbReference>
<name>A0ABV4BIN5_9GAMM</name>
<proteinExistence type="predicted"/>
<dbReference type="RefSeq" id="WP_369667555.1">
    <property type="nucleotide sequence ID" value="NZ_JBDKXB010000016.1"/>
</dbReference>
<keyword evidence="1" id="KW-0472">Membrane</keyword>
<dbReference type="Proteomes" id="UP001564408">
    <property type="component" value="Unassembled WGS sequence"/>
</dbReference>
<comment type="caution">
    <text evidence="2">The sequence shown here is derived from an EMBL/GenBank/DDBJ whole genome shotgun (WGS) entry which is preliminary data.</text>
</comment>
<keyword evidence="1" id="KW-0812">Transmembrane</keyword>
<gene>
    <name evidence="2" type="ORF">ABC977_12220</name>
</gene>
<reference evidence="2 3" key="1">
    <citation type="submission" date="2024-05" db="EMBL/GenBank/DDBJ databases">
        <title>Genome Sequence and Characterization of the New Strain Purple Sulfur Bacterium of Genus Thioalkalicoccus.</title>
        <authorList>
            <person name="Bryantseva I.A."/>
            <person name="Kyndt J.A."/>
            <person name="Imhoff J.F."/>
        </authorList>
    </citation>
    <scope>NUCLEOTIDE SEQUENCE [LARGE SCALE GENOMIC DNA]</scope>
    <source>
        <strain evidence="2 3">Um2</strain>
    </source>
</reference>
<keyword evidence="3" id="KW-1185">Reference proteome</keyword>
<evidence type="ECO:0000313" key="3">
    <source>
        <dbReference type="Proteomes" id="UP001564408"/>
    </source>
</evidence>
<sequence length="435" mass="48608">MSLPFREHPQRHLVTAELHARAYDRMQAPARVAHLASLCGEKGTGRNVRHLKRLLRHYDRPVPDFVGQHHTEELGSIHLRWERHTEFVTYTFTQPGAFTDPFADPVLNALPQDWLCDIPGDIVTAALVALEPRDARERTGEDLAALFEGHPIIGSEVVGGLGRAWSALRIHSDGYSRILVQDRGLSENQAGRLIRRLLEINAYRAMALLGLPLAREVSVCLGDADQRLVAVAARLAQQEGAQDPVLEEELLAELTSLAAEIEAVAARTSYRFEASRAYYRVVQQRLDQLRQGRIEGFQTFTEFLDARLAPAIATCNSTSHRQQDLAERAARLTSLLRARVEVSLQEQNRRLLESMDRRAKIQLRLQETVEGLSVIAIGYYGVGLIGYALKGLEAKGLPIDAVLGMGLAMPLVVGIAWFALKRTRKRLHREGSEEH</sequence>
<dbReference type="EMBL" id="JBDKXB010000016">
    <property type="protein sequence ID" value="MEY6433168.1"/>
    <property type="molecule type" value="Genomic_DNA"/>
</dbReference>
<evidence type="ECO:0000256" key="1">
    <source>
        <dbReference type="SAM" id="Phobius"/>
    </source>
</evidence>
<dbReference type="Pfam" id="PF11902">
    <property type="entry name" value="DUF3422"/>
    <property type="match status" value="1"/>
</dbReference>